<gene>
    <name evidence="1" type="ORF">H7C18_21115</name>
</gene>
<organism evidence="1 2">
    <name type="scientific">Cohnella zeiphila</name>
    <dbReference type="NCBI Taxonomy" id="2761120"/>
    <lineage>
        <taxon>Bacteria</taxon>
        <taxon>Bacillati</taxon>
        <taxon>Bacillota</taxon>
        <taxon>Bacilli</taxon>
        <taxon>Bacillales</taxon>
        <taxon>Paenibacillaceae</taxon>
        <taxon>Cohnella</taxon>
    </lineage>
</organism>
<evidence type="ECO:0000313" key="1">
    <source>
        <dbReference type="EMBL" id="MBB6733428.1"/>
    </source>
</evidence>
<comment type="caution">
    <text evidence="1">The sequence shown here is derived from an EMBL/GenBank/DDBJ whole genome shotgun (WGS) entry which is preliminary data.</text>
</comment>
<proteinExistence type="predicted"/>
<dbReference type="NCBIfam" id="NF038114">
    <property type="entry name" value="rightmost"/>
    <property type="match status" value="1"/>
</dbReference>
<evidence type="ECO:0000313" key="2">
    <source>
        <dbReference type="Proteomes" id="UP000564644"/>
    </source>
</evidence>
<accession>A0A7X0ST63</accession>
<sequence length="117" mass="12950">MEEKIKYAATESVFKQGSTVPVKFRLLDKTGAAITDAKATIMIAEVVNDKVGEEQEAVSTSGAVSGNEFRYDKTEGLYIFNLSTKSLHEGMYQIKIQYASDSTLNAANTEYVNLRLR</sequence>
<keyword evidence="2" id="KW-1185">Reference proteome</keyword>
<reference evidence="1 2" key="1">
    <citation type="submission" date="2020-08" db="EMBL/GenBank/DDBJ databases">
        <title>Cohnella phylogeny.</title>
        <authorList>
            <person name="Dunlap C."/>
        </authorList>
    </citation>
    <scope>NUCLEOTIDE SEQUENCE [LARGE SCALE GENOMIC DNA]</scope>
    <source>
        <strain evidence="1 2">CBP 2801</strain>
    </source>
</reference>
<dbReference type="EMBL" id="JACJVO010000027">
    <property type="protein sequence ID" value="MBB6733428.1"/>
    <property type="molecule type" value="Genomic_DNA"/>
</dbReference>
<dbReference type="AlphaFoldDB" id="A0A7X0ST63"/>
<name>A0A7X0ST63_9BACL</name>
<dbReference type="Proteomes" id="UP000564644">
    <property type="component" value="Unassembled WGS sequence"/>
</dbReference>
<protein>
    <submittedName>
        <fullName evidence="1">PxKF domain-containing protein</fullName>
    </submittedName>
</protein>